<dbReference type="EMBL" id="AAXG02000005">
    <property type="protein sequence ID" value="EDN01567.1"/>
    <property type="molecule type" value="Genomic_DNA"/>
</dbReference>
<sequence length="57" mass="6563">MKENRQGCLSRAIKPFFQALKKLEKMQQPVENTFSTGCARRAVRGGLHPYILREDGR</sequence>
<dbReference type="RefSeq" id="WP_006571248.1">
    <property type="nucleotide sequence ID" value="NZ_AAXG02000005.1"/>
</dbReference>
<reference evidence="1 2" key="1">
    <citation type="submission" date="2007-04" db="EMBL/GenBank/DDBJ databases">
        <authorList>
            <person name="Fulton L."/>
            <person name="Clifton S."/>
            <person name="Fulton B."/>
            <person name="Xu J."/>
            <person name="Minx P."/>
            <person name="Pepin K.H."/>
            <person name="Johnson M."/>
            <person name="Thiruvilangam P."/>
            <person name="Bhonagiri V."/>
            <person name="Nash W.E."/>
            <person name="Mardis E.R."/>
            <person name="Wilson R.K."/>
        </authorList>
    </citation>
    <scope>NUCLEOTIDE SEQUENCE [LARGE SCALE GENOMIC DNA]</scope>
    <source>
        <strain evidence="1 2">ATCC 29799</strain>
    </source>
</reference>
<evidence type="ECO:0000313" key="2">
    <source>
        <dbReference type="Proteomes" id="UP000003639"/>
    </source>
</evidence>
<keyword evidence="2" id="KW-1185">Reference proteome</keyword>
<organism evidence="1 2">
    <name type="scientific">Pseudoflavonifractor capillosus ATCC 29799</name>
    <dbReference type="NCBI Taxonomy" id="411467"/>
    <lineage>
        <taxon>Bacteria</taxon>
        <taxon>Bacillati</taxon>
        <taxon>Bacillota</taxon>
        <taxon>Clostridia</taxon>
        <taxon>Eubacteriales</taxon>
        <taxon>Oscillospiraceae</taxon>
        <taxon>Pseudoflavonifractor</taxon>
    </lineage>
</organism>
<protein>
    <submittedName>
        <fullName evidence="1">Uncharacterized protein</fullName>
    </submittedName>
</protein>
<evidence type="ECO:0000313" key="1">
    <source>
        <dbReference type="EMBL" id="EDN01567.1"/>
    </source>
</evidence>
<comment type="caution">
    <text evidence="1">The sequence shown here is derived from an EMBL/GenBank/DDBJ whole genome shotgun (WGS) entry which is preliminary data.</text>
</comment>
<name>A6NR71_9FIRM</name>
<proteinExistence type="predicted"/>
<accession>A6NR71</accession>
<dbReference type="Proteomes" id="UP000003639">
    <property type="component" value="Unassembled WGS sequence"/>
</dbReference>
<gene>
    <name evidence="1" type="ORF">BACCAP_00696</name>
</gene>
<reference evidence="1 2" key="2">
    <citation type="submission" date="2007-06" db="EMBL/GenBank/DDBJ databases">
        <title>Draft genome sequence of Pseudoflavonifractor capillosus ATCC 29799.</title>
        <authorList>
            <person name="Sudarsanam P."/>
            <person name="Ley R."/>
            <person name="Guruge J."/>
            <person name="Turnbaugh P.J."/>
            <person name="Mahowald M."/>
            <person name="Liep D."/>
            <person name="Gordon J."/>
        </authorList>
    </citation>
    <scope>NUCLEOTIDE SEQUENCE [LARGE SCALE GENOMIC DNA]</scope>
    <source>
        <strain evidence="1 2">ATCC 29799</strain>
    </source>
</reference>
<dbReference type="AlphaFoldDB" id="A6NR71"/>